<dbReference type="InterPro" id="IPR012337">
    <property type="entry name" value="RNaseH-like_sf"/>
</dbReference>
<evidence type="ECO:0000256" key="3">
    <source>
        <dbReference type="ARBA" id="ARBA00022771"/>
    </source>
</evidence>
<keyword evidence="4" id="KW-0862">Zinc</keyword>
<dbReference type="PANTHER" id="PTHR46481">
    <property type="entry name" value="ZINC FINGER BED DOMAIN-CONTAINING PROTEIN 4"/>
    <property type="match status" value="1"/>
</dbReference>
<dbReference type="EMBL" id="BDGG01000015">
    <property type="protein sequence ID" value="GAV07519.1"/>
    <property type="molecule type" value="Genomic_DNA"/>
</dbReference>
<dbReference type="OrthoDB" id="1607513at2759"/>
<keyword evidence="5" id="KW-0539">Nucleus</keyword>
<evidence type="ECO:0000256" key="5">
    <source>
        <dbReference type="ARBA" id="ARBA00023242"/>
    </source>
</evidence>
<dbReference type="SUPFAM" id="SSF53098">
    <property type="entry name" value="Ribonuclease H-like"/>
    <property type="match status" value="1"/>
</dbReference>
<dbReference type="InterPro" id="IPR052035">
    <property type="entry name" value="ZnF_BED_domain_contain"/>
</dbReference>
<dbReference type="PANTHER" id="PTHR46481:SF10">
    <property type="entry name" value="ZINC FINGER BED DOMAIN-CONTAINING PROTEIN 39"/>
    <property type="match status" value="1"/>
</dbReference>
<proteinExistence type="predicted"/>
<dbReference type="Proteomes" id="UP000186922">
    <property type="component" value="Unassembled WGS sequence"/>
</dbReference>
<keyword evidence="3" id="KW-0863">Zinc-finger</keyword>
<organism evidence="6 7">
    <name type="scientific">Ramazzottius varieornatus</name>
    <name type="common">Water bear</name>
    <name type="synonym">Tardigrade</name>
    <dbReference type="NCBI Taxonomy" id="947166"/>
    <lineage>
        <taxon>Eukaryota</taxon>
        <taxon>Metazoa</taxon>
        <taxon>Ecdysozoa</taxon>
        <taxon>Tardigrada</taxon>
        <taxon>Eutardigrada</taxon>
        <taxon>Parachela</taxon>
        <taxon>Hypsibioidea</taxon>
        <taxon>Ramazzottiidae</taxon>
        <taxon>Ramazzottius</taxon>
    </lineage>
</organism>
<evidence type="ECO:0008006" key="8">
    <source>
        <dbReference type="Google" id="ProtNLM"/>
    </source>
</evidence>
<dbReference type="GO" id="GO:0008270">
    <property type="term" value="F:zinc ion binding"/>
    <property type="evidence" value="ECO:0007669"/>
    <property type="project" value="UniProtKB-KW"/>
</dbReference>
<evidence type="ECO:0000256" key="4">
    <source>
        <dbReference type="ARBA" id="ARBA00022833"/>
    </source>
</evidence>
<keyword evidence="7" id="KW-1185">Reference proteome</keyword>
<comment type="caution">
    <text evidence="6">The sequence shown here is derived from an EMBL/GenBank/DDBJ whole genome shotgun (WGS) entry which is preliminary data.</text>
</comment>
<dbReference type="AlphaFoldDB" id="A0A1D1W8V6"/>
<protein>
    <recommendedName>
        <fullName evidence="8">DUF659 domain-containing protein</fullName>
    </recommendedName>
</protein>
<evidence type="ECO:0000313" key="6">
    <source>
        <dbReference type="EMBL" id="GAV07519.1"/>
    </source>
</evidence>
<comment type="subcellular location">
    <subcellularLocation>
        <location evidence="1">Nucleus</location>
    </subcellularLocation>
</comment>
<sequence>MFDKEREELRTKLAQNDSGVAVTLDYWPSKLASLTITGTWVDADFVLHNGVLDFVQVSHPRTGEATFQVMKQTFLYYNIAQRVIAITTDNAANLGSARELLSNEFPNIFHVPCAAHVLHLTVRPGIDEMKTTIDKIRVVSRRAGREAAFQRFIEIQNEIYIDQTPVLIPIDVETRWNSTYDMLAFALTLREAVDQFTL</sequence>
<dbReference type="GO" id="GO:0005634">
    <property type="term" value="C:nucleus"/>
    <property type="evidence" value="ECO:0007669"/>
    <property type="project" value="UniProtKB-SubCell"/>
</dbReference>
<name>A0A1D1W8V6_RAMVA</name>
<dbReference type="STRING" id="947166.A0A1D1W8V6"/>
<evidence type="ECO:0000256" key="2">
    <source>
        <dbReference type="ARBA" id="ARBA00022723"/>
    </source>
</evidence>
<evidence type="ECO:0000256" key="1">
    <source>
        <dbReference type="ARBA" id="ARBA00004123"/>
    </source>
</evidence>
<evidence type="ECO:0000313" key="7">
    <source>
        <dbReference type="Proteomes" id="UP000186922"/>
    </source>
</evidence>
<gene>
    <name evidence="6" type="primary">RvY_17345-1</name>
    <name evidence="6" type="synonym">RvY_17345.1</name>
    <name evidence="6" type="ORF">RvY_17345</name>
</gene>
<keyword evidence="2" id="KW-0479">Metal-binding</keyword>
<accession>A0A1D1W8V6</accession>
<reference evidence="6 7" key="1">
    <citation type="journal article" date="2016" name="Nat. Commun.">
        <title>Extremotolerant tardigrade genome and improved radiotolerance of human cultured cells by tardigrade-unique protein.</title>
        <authorList>
            <person name="Hashimoto T."/>
            <person name="Horikawa D.D."/>
            <person name="Saito Y."/>
            <person name="Kuwahara H."/>
            <person name="Kozuka-Hata H."/>
            <person name="Shin-I T."/>
            <person name="Minakuchi Y."/>
            <person name="Ohishi K."/>
            <person name="Motoyama A."/>
            <person name="Aizu T."/>
            <person name="Enomoto A."/>
            <person name="Kondo K."/>
            <person name="Tanaka S."/>
            <person name="Hara Y."/>
            <person name="Koshikawa S."/>
            <person name="Sagara H."/>
            <person name="Miura T."/>
            <person name="Yokobori S."/>
            <person name="Miyagawa K."/>
            <person name="Suzuki Y."/>
            <person name="Kubo T."/>
            <person name="Oyama M."/>
            <person name="Kohara Y."/>
            <person name="Fujiyama A."/>
            <person name="Arakawa K."/>
            <person name="Katayama T."/>
            <person name="Toyoda A."/>
            <person name="Kunieda T."/>
        </authorList>
    </citation>
    <scope>NUCLEOTIDE SEQUENCE [LARGE SCALE GENOMIC DNA]</scope>
    <source>
        <strain evidence="6 7">YOKOZUNA-1</strain>
    </source>
</reference>